<organism evidence="1 2">
    <name type="scientific">Nelumbo nucifera</name>
    <name type="common">Sacred lotus</name>
    <dbReference type="NCBI Taxonomy" id="4432"/>
    <lineage>
        <taxon>Eukaryota</taxon>
        <taxon>Viridiplantae</taxon>
        <taxon>Streptophyta</taxon>
        <taxon>Embryophyta</taxon>
        <taxon>Tracheophyta</taxon>
        <taxon>Spermatophyta</taxon>
        <taxon>Magnoliopsida</taxon>
        <taxon>Proteales</taxon>
        <taxon>Nelumbonaceae</taxon>
        <taxon>Nelumbo</taxon>
    </lineage>
</organism>
<keyword evidence="2" id="KW-1185">Reference proteome</keyword>
<dbReference type="EMBL" id="DUZY01000002">
    <property type="protein sequence ID" value="DAD26537.1"/>
    <property type="molecule type" value="Genomic_DNA"/>
</dbReference>
<reference evidence="1 2" key="1">
    <citation type="journal article" date="2020" name="Mol. Biol. Evol.">
        <title>Distinct Expression and Methylation Patterns for Genes with Different Fates following a Single Whole-Genome Duplication in Flowering Plants.</title>
        <authorList>
            <person name="Shi T."/>
            <person name="Rahmani R.S."/>
            <person name="Gugger P.F."/>
            <person name="Wang M."/>
            <person name="Li H."/>
            <person name="Zhang Y."/>
            <person name="Li Z."/>
            <person name="Wang Q."/>
            <person name="Van de Peer Y."/>
            <person name="Marchal K."/>
            <person name="Chen J."/>
        </authorList>
    </citation>
    <scope>NUCLEOTIDE SEQUENCE [LARGE SCALE GENOMIC DNA]</scope>
    <source>
        <tissue evidence="1">Leaf</tissue>
    </source>
</reference>
<dbReference type="AlphaFoldDB" id="A0A822Y264"/>
<name>A0A822Y264_NELNU</name>
<dbReference type="Proteomes" id="UP000607653">
    <property type="component" value="Unassembled WGS sequence"/>
</dbReference>
<accession>A0A822Y264</accession>
<sequence>MDSSLLSPSKATTRTFRTLPPNVAISARMVFRRRDFSEIGQ</sequence>
<protein>
    <submittedName>
        <fullName evidence="1">Uncharacterized protein</fullName>
    </submittedName>
</protein>
<evidence type="ECO:0000313" key="1">
    <source>
        <dbReference type="EMBL" id="DAD26537.1"/>
    </source>
</evidence>
<evidence type="ECO:0000313" key="2">
    <source>
        <dbReference type="Proteomes" id="UP000607653"/>
    </source>
</evidence>
<proteinExistence type="predicted"/>
<comment type="caution">
    <text evidence="1">The sequence shown here is derived from an EMBL/GenBank/DDBJ whole genome shotgun (WGS) entry which is preliminary data.</text>
</comment>
<gene>
    <name evidence="1" type="ORF">HUJ06_028005</name>
</gene>